<dbReference type="EMBL" id="CP025938">
    <property type="protein sequence ID" value="AUS07304.1"/>
    <property type="molecule type" value="Genomic_DNA"/>
</dbReference>
<dbReference type="OrthoDB" id="5289215at2"/>
<dbReference type="GO" id="GO:0008800">
    <property type="term" value="F:beta-lactamase activity"/>
    <property type="evidence" value="ECO:0007669"/>
    <property type="project" value="InterPro"/>
</dbReference>
<evidence type="ECO:0000313" key="2">
    <source>
        <dbReference type="EMBL" id="AUS07304.1"/>
    </source>
</evidence>
<dbReference type="Gene3D" id="3.40.710.10">
    <property type="entry name" value="DD-peptidase/beta-lactamase superfamily"/>
    <property type="match status" value="1"/>
</dbReference>
<dbReference type="SUPFAM" id="SSF56601">
    <property type="entry name" value="beta-lactamase/transpeptidase-like"/>
    <property type="match status" value="1"/>
</dbReference>
<evidence type="ECO:0000313" key="3">
    <source>
        <dbReference type="Proteomes" id="UP000236592"/>
    </source>
</evidence>
<organism evidence="2 3">
    <name type="scientific">Pseudotamlana carrageenivorans</name>
    <dbReference type="NCBI Taxonomy" id="2069432"/>
    <lineage>
        <taxon>Bacteria</taxon>
        <taxon>Pseudomonadati</taxon>
        <taxon>Bacteroidota</taxon>
        <taxon>Flavobacteriia</taxon>
        <taxon>Flavobacteriales</taxon>
        <taxon>Flavobacteriaceae</taxon>
        <taxon>Pseudotamlana</taxon>
    </lineage>
</organism>
<dbReference type="Proteomes" id="UP000236592">
    <property type="component" value="Chromosome"/>
</dbReference>
<keyword evidence="3" id="KW-1185">Reference proteome</keyword>
<accession>A0A2I7SN73</accession>
<dbReference type="Pfam" id="PF13354">
    <property type="entry name" value="Beta-lactamase2"/>
    <property type="match status" value="1"/>
</dbReference>
<reference evidence="3" key="1">
    <citation type="submission" date="2018-01" db="EMBL/GenBank/DDBJ databases">
        <title>Complete genome of Tamlana sp. UJ94.</title>
        <authorList>
            <person name="Jung J."/>
            <person name="Chung D."/>
            <person name="Bae S.S."/>
            <person name="Baek K."/>
        </authorList>
    </citation>
    <scope>NUCLEOTIDE SEQUENCE [LARGE SCALE GENOMIC DNA]</scope>
    <source>
        <strain evidence="3">UJ94</strain>
    </source>
</reference>
<proteinExistence type="predicted"/>
<dbReference type="InterPro" id="IPR012338">
    <property type="entry name" value="Beta-lactam/transpept-like"/>
</dbReference>
<dbReference type="RefSeq" id="WP_102997178.1">
    <property type="nucleotide sequence ID" value="NZ_CP025938.1"/>
</dbReference>
<protein>
    <recommendedName>
        <fullName evidence="1">Beta-lactamase class A catalytic domain-containing protein</fullName>
    </recommendedName>
</protein>
<dbReference type="InterPro" id="IPR045155">
    <property type="entry name" value="Beta-lactam_cat"/>
</dbReference>
<dbReference type="AlphaFoldDB" id="A0A2I7SN73"/>
<evidence type="ECO:0000259" key="1">
    <source>
        <dbReference type="Pfam" id="PF13354"/>
    </source>
</evidence>
<feature type="domain" description="Beta-lactamase class A catalytic" evidence="1">
    <location>
        <begin position="103"/>
        <end position="389"/>
    </location>
</feature>
<dbReference type="KEGG" id="taj:C1A40_08745"/>
<gene>
    <name evidence="2" type="ORF">C1A40_08745</name>
</gene>
<dbReference type="GO" id="GO:0030655">
    <property type="term" value="P:beta-lactam antibiotic catabolic process"/>
    <property type="evidence" value="ECO:0007669"/>
    <property type="project" value="InterPro"/>
</dbReference>
<sequence length="415" mass="47087">MQKLLFLGLGVSLGFLSLIYPIDGYESTGIARLLYVQKAVNSEKGYSRIPKGALLKLEDIKLNLVSCNGESAEDMLVEDKAFSNEIKKVIPHGNYSLTALDMTDPSNLKYAAYNENRGYQPGSVGKLVVLNAFFSELKKLYPDSWDKRTALMRDKRVASGIFGTGDHHTIPVYDIEKDHQVKRKVVASDVFSLYEWLDHMVSVSNNGAATVVFREVMLMNHFGKDYPKLTDEEALNYFKENRHDTLTNRAHRVINQPLRDIGISENEWRLGGMFTHASAKYVGRKDGSSATPKGLMKFLVLLEQGNIHDKESSLEMKRLIYLTDRRIRYAQSPRLKDAAVYFKSGSFYKCDRVKNPSCGDYQGNVFNYMNSVIIVEHPNGKKYMVCLMTNVLNKNSAWEHLNLANKIDEIINPEV</sequence>
<name>A0A2I7SN73_9FLAO</name>